<dbReference type="PANTHER" id="PTHR24330">
    <property type="entry name" value="HOMEOBOX PROTEIN BARH-LIKE"/>
    <property type="match status" value="1"/>
</dbReference>
<reference evidence="2" key="1">
    <citation type="submission" date="2017-08" db="EMBL/GenBank/DDBJ databases">
        <authorList>
            <person name="Polle J.E."/>
            <person name="Barry K."/>
            <person name="Cushman J."/>
            <person name="Schmutz J."/>
            <person name="Tran D."/>
            <person name="Hathwaick L.T."/>
            <person name="Yim W.C."/>
            <person name="Jenkins J."/>
            <person name="Mckie-Krisberg Z.M."/>
            <person name="Prochnik S."/>
            <person name="Lindquist E."/>
            <person name="Dockter R.B."/>
            <person name="Adam C."/>
            <person name="Molina H."/>
            <person name="Bunkerborg J."/>
            <person name="Jin E."/>
            <person name="Buchheim M."/>
            <person name="Magnuson J."/>
        </authorList>
    </citation>
    <scope>NUCLEOTIDE SEQUENCE</scope>
    <source>
        <strain evidence="2">CCAP 19/18</strain>
    </source>
</reference>
<proteinExistence type="predicted"/>
<feature type="compositionally biased region" description="Low complexity" evidence="1">
    <location>
        <begin position="129"/>
        <end position="147"/>
    </location>
</feature>
<feature type="compositionally biased region" description="Low complexity" evidence="1">
    <location>
        <begin position="289"/>
        <end position="307"/>
    </location>
</feature>
<evidence type="ECO:0000313" key="2">
    <source>
        <dbReference type="EMBL" id="KAF5841093.1"/>
    </source>
</evidence>
<dbReference type="InterPro" id="IPR052145">
    <property type="entry name" value="Mediator/Homeobox_domain"/>
</dbReference>
<feature type="region of interest" description="Disordered" evidence="1">
    <location>
        <begin position="241"/>
        <end position="484"/>
    </location>
</feature>
<evidence type="ECO:0008006" key="4">
    <source>
        <dbReference type="Google" id="ProtNLM"/>
    </source>
</evidence>
<organism evidence="2 3">
    <name type="scientific">Dunaliella salina</name>
    <name type="common">Green alga</name>
    <name type="synonym">Protococcus salinus</name>
    <dbReference type="NCBI Taxonomy" id="3046"/>
    <lineage>
        <taxon>Eukaryota</taxon>
        <taxon>Viridiplantae</taxon>
        <taxon>Chlorophyta</taxon>
        <taxon>core chlorophytes</taxon>
        <taxon>Chlorophyceae</taxon>
        <taxon>CS clade</taxon>
        <taxon>Chlamydomonadales</taxon>
        <taxon>Dunaliellaceae</taxon>
        <taxon>Dunaliella</taxon>
    </lineage>
</organism>
<dbReference type="Gene3D" id="3.30.160.60">
    <property type="entry name" value="Classic Zinc Finger"/>
    <property type="match status" value="1"/>
</dbReference>
<accession>A0ABQ7H2R4</accession>
<dbReference type="EMBL" id="MU069495">
    <property type="protein sequence ID" value="KAF5841093.1"/>
    <property type="molecule type" value="Genomic_DNA"/>
</dbReference>
<sequence>MEEQQALALPAPQEQDGQPLSINLRTYDEAEGRFYCPFPGCTRSFAELWRLKVHYRAPPDIRGSGKERGHGTELMHCPKCGNTLKPGKHHVGCIAGKGAPRLVSKRKGSGHAENGDSMAPPKKSKKKGAAQPKLEPQQQEQEQESSSNIPMSLPLMPDMSIPSLTPSNGWGGLDMHAPQDSSVLPLGLSIPPPQFWPEFPACTAQQQQPASYSNGAQVPLPGYPWQSAPQLPGGLMMPFMLPPPVPSQGEHSTPDAVDPSWAAWAQQQQQQHQQFQHLMPQPNHDSFAQPHHQQQQQQQHLSYQQQQNPFSMQYPSQHQQHQQQHQQHQQQQPQHLSHSQPSQANSTAFMPPSATSQAAAQLMPPRLPTPADKPNPELNPASRQVTPMGASNPGGGGCTMQSMSSMPSLGSLNSDILPDPLAVMSDPSHNLQSMPHHHPQHDGGTNSAQQPGPLSHAPSSAESAPSPPGGAAARGGMLSDAGGAMGSQAADAAAAEAEQAQAMLQEVDGDLLRVPSPPPLPNDFHPGNARPIFNFGQFNQRMPASQTNFGSISNQELGDIEAMDLAELNVVYDHSDDGELMQLLFGIGGDVPSMATVHMHKGPSPPPLPQIPDEDEPSLLLNRPSPIQEQPPLRWPGALDATPQLWVWGRLRAGRLMCLHSMHKQVRPEDATCACTTCASECAE</sequence>
<protein>
    <recommendedName>
        <fullName evidence="4">C2H2-type domain-containing protein</fullName>
    </recommendedName>
</protein>
<evidence type="ECO:0000256" key="1">
    <source>
        <dbReference type="SAM" id="MobiDB-lite"/>
    </source>
</evidence>
<evidence type="ECO:0000313" key="3">
    <source>
        <dbReference type="Proteomes" id="UP000815325"/>
    </source>
</evidence>
<keyword evidence="3" id="KW-1185">Reference proteome</keyword>
<feature type="compositionally biased region" description="Low complexity" evidence="1">
    <location>
        <begin position="315"/>
        <end position="343"/>
    </location>
</feature>
<feature type="region of interest" description="Disordered" evidence="1">
    <location>
        <begin position="98"/>
        <end position="173"/>
    </location>
</feature>
<name>A0ABQ7H2R4_DUNSA</name>
<feature type="compositionally biased region" description="Low complexity" evidence="1">
    <location>
        <begin position="266"/>
        <end position="277"/>
    </location>
</feature>
<feature type="compositionally biased region" description="Low complexity" evidence="1">
    <location>
        <begin position="457"/>
        <end position="484"/>
    </location>
</feature>
<dbReference type="Proteomes" id="UP000815325">
    <property type="component" value="Unassembled WGS sequence"/>
</dbReference>
<gene>
    <name evidence="2" type="ORF">DUNSADRAFT_14492</name>
</gene>
<comment type="caution">
    <text evidence="2">The sequence shown here is derived from an EMBL/GenBank/DDBJ whole genome shotgun (WGS) entry which is preliminary data.</text>
</comment>
<feature type="compositionally biased region" description="Polar residues" evidence="1">
    <location>
        <begin position="443"/>
        <end position="452"/>
    </location>
</feature>
<feature type="compositionally biased region" description="Polar residues" evidence="1">
    <location>
        <begin position="344"/>
        <end position="359"/>
    </location>
</feature>
<feature type="compositionally biased region" description="Polar residues" evidence="1">
    <location>
        <begin position="399"/>
        <end position="414"/>
    </location>
</feature>